<evidence type="ECO:0000256" key="5">
    <source>
        <dbReference type="ARBA" id="ARBA00022481"/>
    </source>
</evidence>
<dbReference type="InterPro" id="IPR015898">
    <property type="entry name" value="G-protein_gamma-like_dom"/>
</dbReference>
<organism evidence="13 14">
    <name type="scientific">Plectus sambesii</name>
    <dbReference type="NCBI Taxonomy" id="2011161"/>
    <lineage>
        <taxon>Eukaryota</taxon>
        <taxon>Metazoa</taxon>
        <taxon>Ecdysozoa</taxon>
        <taxon>Nematoda</taxon>
        <taxon>Chromadorea</taxon>
        <taxon>Plectida</taxon>
        <taxon>Plectina</taxon>
        <taxon>Plectoidea</taxon>
        <taxon>Plectidae</taxon>
        <taxon>Plectus</taxon>
    </lineage>
</organism>
<keyword evidence="4 11" id="KW-1003">Cell membrane</keyword>
<dbReference type="PRINTS" id="PR00321">
    <property type="entry name" value="GPROTEING"/>
</dbReference>
<evidence type="ECO:0000256" key="4">
    <source>
        <dbReference type="ARBA" id="ARBA00022475"/>
    </source>
</evidence>
<dbReference type="AlphaFoldDB" id="A0A914XER8"/>
<accession>A0A914XER8</accession>
<proteinExistence type="inferred from homology"/>
<evidence type="ECO:0000313" key="13">
    <source>
        <dbReference type="Proteomes" id="UP000887566"/>
    </source>
</evidence>
<dbReference type="InterPro" id="IPR001770">
    <property type="entry name" value="G-protein_gamma"/>
</dbReference>
<dbReference type="Pfam" id="PF00631">
    <property type="entry name" value="G-gamma"/>
    <property type="match status" value="1"/>
</dbReference>
<feature type="domain" description="G protein gamma" evidence="12">
    <location>
        <begin position="1"/>
        <end position="67"/>
    </location>
</feature>
<dbReference type="GO" id="GO:0007186">
    <property type="term" value="P:G protein-coupled receptor signaling pathway"/>
    <property type="evidence" value="ECO:0007669"/>
    <property type="project" value="InterPro"/>
</dbReference>
<keyword evidence="9" id="KW-0636">Prenylation</keyword>
<evidence type="ECO:0000256" key="8">
    <source>
        <dbReference type="ARBA" id="ARBA00023288"/>
    </source>
</evidence>
<dbReference type="GO" id="GO:0005834">
    <property type="term" value="C:heterotrimeric G-protein complex"/>
    <property type="evidence" value="ECO:0007669"/>
    <property type="project" value="InterPro"/>
</dbReference>
<evidence type="ECO:0000313" key="14">
    <source>
        <dbReference type="WBParaSite" id="PSAMB.scaffold7703size7242.g30439.t1"/>
    </source>
</evidence>
<dbReference type="Gene3D" id="4.10.260.10">
    <property type="entry name" value="Transducin (heterotrimeric G protein), gamma chain"/>
    <property type="match status" value="1"/>
</dbReference>
<comment type="subunit">
    <text evidence="11">G proteins are composed of 3 units; alpha, beta and gamma.</text>
</comment>
<keyword evidence="8 11" id="KW-0449">Lipoprotein</keyword>
<dbReference type="InterPro" id="IPR036284">
    <property type="entry name" value="GGL_sf"/>
</dbReference>
<keyword evidence="5" id="KW-0488">Methylation</keyword>
<dbReference type="SMART" id="SM00224">
    <property type="entry name" value="GGL"/>
    <property type="match status" value="1"/>
</dbReference>
<dbReference type="PANTHER" id="PTHR13809">
    <property type="entry name" value="GUANINE NUCLEOTIDE-BINDING PROTEIN GAMMA SUBUNIT"/>
    <property type="match status" value="1"/>
</dbReference>
<comment type="function">
    <text evidence="11">Guanine nucleotide-binding proteins (G proteins) are involved as a modulator or transducer in various transmembrane signaling systems. The beta and gamma chains are required for the GTPase activity, for replacement of GDP by GTP, and for G protein-effector interaction.</text>
</comment>
<evidence type="ECO:0000256" key="2">
    <source>
        <dbReference type="ARBA" id="ARBA00007431"/>
    </source>
</evidence>
<evidence type="ECO:0000256" key="1">
    <source>
        <dbReference type="ARBA" id="ARBA00004342"/>
    </source>
</evidence>
<dbReference type="GO" id="GO:0031681">
    <property type="term" value="F:G-protein beta-subunit binding"/>
    <property type="evidence" value="ECO:0007669"/>
    <property type="project" value="InterPro"/>
</dbReference>
<comment type="subunit">
    <text evidence="10">G proteins are composed of 3 units, alpha, beta and gamma. Interacts with gpb-1 and gpb-2.</text>
</comment>
<evidence type="ECO:0000259" key="12">
    <source>
        <dbReference type="PROSITE" id="PS50058"/>
    </source>
</evidence>
<evidence type="ECO:0000256" key="6">
    <source>
        <dbReference type="ARBA" id="ARBA00023136"/>
    </source>
</evidence>
<evidence type="ECO:0000256" key="10">
    <source>
        <dbReference type="ARBA" id="ARBA00062735"/>
    </source>
</evidence>
<dbReference type="WBParaSite" id="PSAMB.scaffold7703size7242.g30439.t1">
    <property type="protein sequence ID" value="PSAMB.scaffold7703size7242.g30439.t1"/>
    <property type="gene ID" value="PSAMB.scaffold7703size7242.g30439"/>
</dbReference>
<evidence type="ECO:0000256" key="7">
    <source>
        <dbReference type="ARBA" id="ARBA00023224"/>
    </source>
</evidence>
<dbReference type="Proteomes" id="UP000887566">
    <property type="component" value="Unplaced"/>
</dbReference>
<evidence type="ECO:0000256" key="11">
    <source>
        <dbReference type="RuleBase" id="RU004973"/>
    </source>
</evidence>
<sequence length="67" mass="7685">MSSQVQQVRKQVEQLRREASAQRVSVSQASHDLKKFVEDHQSEDILVNGFAIQKENPFKEKSSCILL</sequence>
<comment type="subcellular location">
    <subcellularLocation>
        <location evidence="1 11">Cell membrane</location>
        <topology evidence="1 11">Lipid-anchor</topology>
        <orientation evidence="1 11">Cytoplasmic side</orientation>
    </subcellularLocation>
</comment>
<dbReference type="SMART" id="SM01224">
    <property type="entry name" value="G_gamma"/>
    <property type="match status" value="1"/>
</dbReference>
<keyword evidence="13" id="KW-1185">Reference proteome</keyword>
<dbReference type="CDD" id="cd00068">
    <property type="entry name" value="GGL"/>
    <property type="match status" value="1"/>
</dbReference>
<protein>
    <recommendedName>
        <fullName evidence="3 11">Guanine nucleotide-binding protein subunit gamma</fullName>
    </recommendedName>
</protein>
<keyword evidence="6 11" id="KW-0472">Membrane</keyword>
<comment type="similarity">
    <text evidence="2 11">Belongs to the G protein gamma family.</text>
</comment>
<reference evidence="14" key="1">
    <citation type="submission" date="2022-11" db="UniProtKB">
        <authorList>
            <consortium name="WormBaseParasite"/>
        </authorList>
    </citation>
    <scope>IDENTIFICATION</scope>
</reference>
<dbReference type="PROSITE" id="PS50058">
    <property type="entry name" value="G_PROTEIN_GAMMA"/>
    <property type="match status" value="1"/>
</dbReference>
<dbReference type="FunFam" id="4.10.260.10:FF:000001">
    <property type="entry name" value="Guanine nucleotide-binding protein subunit gamma"/>
    <property type="match status" value="1"/>
</dbReference>
<evidence type="ECO:0000256" key="3">
    <source>
        <dbReference type="ARBA" id="ARBA00016111"/>
    </source>
</evidence>
<name>A0A914XER8_9BILA</name>
<evidence type="ECO:0000256" key="9">
    <source>
        <dbReference type="ARBA" id="ARBA00023289"/>
    </source>
</evidence>
<dbReference type="SUPFAM" id="SSF48670">
    <property type="entry name" value="Transducin (heterotrimeric G protein), gamma chain"/>
    <property type="match status" value="1"/>
</dbReference>
<keyword evidence="7 11" id="KW-0807">Transducer</keyword>